<dbReference type="EMBL" id="REGN01013137">
    <property type="protein sequence ID" value="RMZ94321.1"/>
    <property type="molecule type" value="Genomic_DNA"/>
</dbReference>
<proteinExistence type="predicted"/>
<dbReference type="Proteomes" id="UP000276133">
    <property type="component" value="Unassembled WGS sequence"/>
</dbReference>
<protein>
    <submittedName>
        <fullName evidence="2">Uncharacterized protein</fullName>
    </submittedName>
</protein>
<gene>
    <name evidence="2" type="ORF">BpHYR1_043491</name>
</gene>
<keyword evidence="1" id="KW-0472">Membrane</keyword>
<sequence>MNILITKWNGKKIMWPPNKVSWILLNLVLFYLWLNPTLKLFLDKDRNNDKGAEYFLGCLVIQSNLVNLGLSVPENPCPD</sequence>
<evidence type="ECO:0000313" key="2">
    <source>
        <dbReference type="EMBL" id="RMZ94321.1"/>
    </source>
</evidence>
<accession>A0A3M7P5C3</accession>
<comment type="caution">
    <text evidence="2">The sequence shown here is derived from an EMBL/GenBank/DDBJ whole genome shotgun (WGS) entry which is preliminary data.</text>
</comment>
<evidence type="ECO:0000313" key="3">
    <source>
        <dbReference type="Proteomes" id="UP000276133"/>
    </source>
</evidence>
<keyword evidence="1" id="KW-1133">Transmembrane helix</keyword>
<feature type="transmembrane region" description="Helical" evidence="1">
    <location>
        <begin position="20"/>
        <end position="42"/>
    </location>
</feature>
<name>A0A3M7P5C3_BRAPC</name>
<dbReference type="AlphaFoldDB" id="A0A3M7P5C3"/>
<keyword evidence="3" id="KW-1185">Reference proteome</keyword>
<reference evidence="2 3" key="1">
    <citation type="journal article" date="2018" name="Sci. Rep.">
        <title>Genomic signatures of local adaptation to the degree of environmental predictability in rotifers.</title>
        <authorList>
            <person name="Franch-Gras L."/>
            <person name="Hahn C."/>
            <person name="Garcia-Roger E.M."/>
            <person name="Carmona M.J."/>
            <person name="Serra M."/>
            <person name="Gomez A."/>
        </authorList>
    </citation>
    <scope>NUCLEOTIDE SEQUENCE [LARGE SCALE GENOMIC DNA]</scope>
    <source>
        <strain evidence="2">HYR1</strain>
    </source>
</reference>
<keyword evidence="1" id="KW-0812">Transmembrane</keyword>
<evidence type="ECO:0000256" key="1">
    <source>
        <dbReference type="SAM" id="Phobius"/>
    </source>
</evidence>
<organism evidence="2 3">
    <name type="scientific">Brachionus plicatilis</name>
    <name type="common">Marine rotifer</name>
    <name type="synonym">Brachionus muelleri</name>
    <dbReference type="NCBI Taxonomy" id="10195"/>
    <lineage>
        <taxon>Eukaryota</taxon>
        <taxon>Metazoa</taxon>
        <taxon>Spiralia</taxon>
        <taxon>Gnathifera</taxon>
        <taxon>Rotifera</taxon>
        <taxon>Eurotatoria</taxon>
        <taxon>Monogononta</taxon>
        <taxon>Pseudotrocha</taxon>
        <taxon>Ploima</taxon>
        <taxon>Brachionidae</taxon>
        <taxon>Brachionus</taxon>
    </lineage>
</organism>